<protein>
    <submittedName>
        <fullName evidence="3">Transcriptional regulator</fullName>
    </submittedName>
</protein>
<reference evidence="1 2" key="2">
    <citation type="submission" date="2018-11" db="EMBL/GenBank/DDBJ databases">
        <authorList>
            <consortium name="Pathogen Informatics"/>
        </authorList>
    </citation>
    <scope>NUCLEOTIDE SEQUENCE [LARGE SCALE GENOMIC DNA]</scope>
</reference>
<evidence type="ECO:0000313" key="3">
    <source>
        <dbReference type="WBParaSite" id="TCNE_0000408001-mRNA-1"/>
    </source>
</evidence>
<gene>
    <name evidence="1" type="ORF">TCNE_LOCUS4081</name>
</gene>
<evidence type="ECO:0000313" key="2">
    <source>
        <dbReference type="Proteomes" id="UP000050794"/>
    </source>
</evidence>
<name>A0A183U6G0_TOXCA</name>
<sequence length="63" mass="7227">MNIGIALEYGQQLFMSNYAEFEALARSMLDAAYGALKLDNFQQILNAHMEVRREAQHNHRGDN</sequence>
<evidence type="ECO:0000313" key="1">
    <source>
        <dbReference type="EMBL" id="VDM29798.1"/>
    </source>
</evidence>
<accession>A0A183U6G0</accession>
<dbReference type="EMBL" id="UYWY01006218">
    <property type="protein sequence ID" value="VDM29798.1"/>
    <property type="molecule type" value="Genomic_DNA"/>
</dbReference>
<dbReference type="AlphaFoldDB" id="A0A183U6G0"/>
<reference evidence="3" key="1">
    <citation type="submission" date="2016-06" db="UniProtKB">
        <authorList>
            <consortium name="WormBaseParasite"/>
        </authorList>
    </citation>
    <scope>IDENTIFICATION</scope>
</reference>
<proteinExistence type="predicted"/>
<organism evidence="2 3">
    <name type="scientific">Toxocara canis</name>
    <name type="common">Canine roundworm</name>
    <dbReference type="NCBI Taxonomy" id="6265"/>
    <lineage>
        <taxon>Eukaryota</taxon>
        <taxon>Metazoa</taxon>
        <taxon>Ecdysozoa</taxon>
        <taxon>Nematoda</taxon>
        <taxon>Chromadorea</taxon>
        <taxon>Rhabditida</taxon>
        <taxon>Spirurina</taxon>
        <taxon>Ascaridomorpha</taxon>
        <taxon>Ascaridoidea</taxon>
        <taxon>Toxocaridae</taxon>
        <taxon>Toxocara</taxon>
    </lineage>
</organism>
<dbReference type="Proteomes" id="UP000050794">
    <property type="component" value="Unassembled WGS sequence"/>
</dbReference>
<keyword evidence="2" id="KW-1185">Reference proteome</keyword>
<dbReference type="WBParaSite" id="TCNE_0000408001-mRNA-1">
    <property type="protein sequence ID" value="TCNE_0000408001-mRNA-1"/>
    <property type="gene ID" value="TCNE_0000408001"/>
</dbReference>